<feature type="transmembrane region" description="Helical" evidence="7">
    <location>
        <begin position="191"/>
        <end position="212"/>
    </location>
</feature>
<feature type="transmembrane region" description="Helical" evidence="7">
    <location>
        <begin position="395"/>
        <end position="417"/>
    </location>
</feature>
<keyword evidence="3" id="KW-1003">Cell membrane</keyword>
<comment type="caution">
    <text evidence="9">The sequence shown here is derived from an EMBL/GenBank/DDBJ whole genome shotgun (WGS) entry which is preliminary data.</text>
</comment>
<dbReference type="GO" id="GO:0009267">
    <property type="term" value="P:cellular response to starvation"/>
    <property type="evidence" value="ECO:0007669"/>
    <property type="project" value="InterPro"/>
</dbReference>
<dbReference type="EMBL" id="JACBNQ010000043">
    <property type="protein sequence ID" value="NYB76109.1"/>
    <property type="molecule type" value="Genomic_DNA"/>
</dbReference>
<evidence type="ECO:0000256" key="6">
    <source>
        <dbReference type="ARBA" id="ARBA00023136"/>
    </source>
</evidence>
<proteinExistence type="inferred from homology"/>
<evidence type="ECO:0000313" key="10">
    <source>
        <dbReference type="Proteomes" id="UP000611629"/>
    </source>
</evidence>
<protein>
    <submittedName>
        <fullName evidence="9">Carbon starvation protein A</fullName>
    </submittedName>
</protein>
<evidence type="ECO:0000256" key="7">
    <source>
        <dbReference type="SAM" id="Phobius"/>
    </source>
</evidence>
<evidence type="ECO:0000256" key="3">
    <source>
        <dbReference type="ARBA" id="ARBA00022475"/>
    </source>
</evidence>
<dbReference type="Pfam" id="PF02554">
    <property type="entry name" value="CstA"/>
    <property type="match status" value="2"/>
</dbReference>
<organism evidence="9 10">
    <name type="scientific">Sedimentibacter hydroxybenzoicus DSM 7310</name>
    <dbReference type="NCBI Taxonomy" id="1123245"/>
    <lineage>
        <taxon>Bacteria</taxon>
        <taxon>Bacillati</taxon>
        <taxon>Bacillota</taxon>
        <taxon>Tissierellia</taxon>
        <taxon>Sedimentibacter</taxon>
    </lineage>
</organism>
<feature type="transmembrane region" description="Helical" evidence="7">
    <location>
        <begin position="125"/>
        <end position="144"/>
    </location>
</feature>
<dbReference type="InterPro" id="IPR051605">
    <property type="entry name" value="CstA"/>
</dbReference>
<feature type="transmembrane region" description="Helical" evidence="7">
    <location>
        <begin position="459"/>
        <end position="478"/>
    </location>
</feature>
<comment type="similarity">
    <text evidence="2">Belongs to the peptide transporter carbon starvation (CstA) (TC 2.A.114) family.</text>
</comment>
<reference evidence="9" key="1">
    <citation type="submission" date="2020-07" db="EMBL/GenBank/DDBJ databases">
        <title>Genomic analysis of a strain of Sedimentibacter Hydroxybenzoicus DSM7310.</title>
        <authorList>
            <person name="Ma S."/>
        </authorList>
    </citation>
    <scope>NUCLEOTIDE SEQUENCE</scope>
    <source>
        <strain evidence="9">DSM 7310</strain>
    </source>
</reference>
<feature type="domain" description="CstA N-terminal" evidence="8">
    <location>
        <begin position="4"/>
        <end position="178"/>
    </location>
</feature>
<accession>A0A974BMF5</accession>
<feature type="transmembrane region" description="Helical" evidence="7">
    <location>
        <begin position="274"/>
        <end position="298"/>
    </location>
</feature>
<feature type="transmembrane region" description="Helical" evidence="7">
    <location>
        <begin position="318"/>
        <end position="343"/>
    </location>
</feature>
<feature type="transmembrane region" description="Helical" evidence="7">
    <location>
        <begin position="232"/>
        <end position="253"/>
    </location>
</feature>
<feature type="transmembrane region" description="Helical" evidence="7">
    <location>
        <begin position="66"/>
        <end position="90"/>
    </location>
</feature>
<gene>
    <name evidence="9" type="ORF">HZF24_18335</name>
</gene>
<dbReference type="PANTHER" id="PTHR30252:SF4">
    <property type="entry name" value="CARBON STARVATION"/>
    <property type="match status" value="1"/>
</dbReference>
<evidence type="ECO:0000256" key="5">
    <source>
        <dbReference type="ARBA" id="ARBA00022989"/>
    </source>
</evidence>
<comment type="subcellular location">
    <subcellularLocation>
        <location evidence="1">Cell membrane</location>
        <topology evidence="1">Multi-pass membrane protein</topology>
    </subcellularLocation>
</comment>
<keyword evidence="4 7" id="KW-0812">Transmembrane</keyword>
<dbReference type="AlphaFoldDB" id="A0A974BMF5"/>
<evidence type="ECO:0000259" key="8">
    <source>
        <dbReference type="Pfam" id="PF02554"/>
    </source>
</evidence>
<evidence type="ECO:0000256" key="1">
    <source>
        <dbReference type="ARBA" id="ARBA00004651"/>
    </source>
</evidence>
<keyword evidence="6 7" id="KW-0472">Membrane</keyword>
<name>A0A974BMF5_SEDHY</name>
<dbReference type="RefSeq" id="WP_179239828.1">
    <property type="nucleotide sequence ID" value="NZ_JACBNQ010000043.1"/>
</dbReference>
<dbReference type="PANTHER" id="PTHR30252">
    <property type="entry name" value="INNER MEMBRANE PEPTIDE TRANSPORTER"/>
    <property type="match status" value="1"/>
</dbReference>
<feature type="transmembrane region" description="Helical" evidence="7">
    <location>
        <begin position="164"/>
        <end position="184"/>
    </location>
</feature>
<feature type="transmembrane region" description="Helical" evidence="7">
    <location>
        <begin position="429"/>
        <end position="447"/>
    </location>
</feature>
<evidence type="ECO:0000256" key="4">
    <source>
        <dbReference type="ARBA" id="ARBA00022692"/>
    </source>
</evidence>
<keyword evidence="5 7" id="KW-1133">Transmembrane helix</keyword>
<dbReference type="Proteomes" id="UP000611629">
    <property type="component" value="Unassembled WGS sequence"/>
</dbReference>
<dbReference type="GO" id="GO:0005886">
    <property type="term" value="C:plasma membrane"/>
    <property type="evidence" value="ECO:0007669"/>
    <property type="project" value="UniProtKB-SubCell"/>
</dbReference>
<evidence type="ECO:0000256" key="2">
    <source>
        <dbReference type="ARBA" id="ARBA00007755"/>
    </source>
</evidence>
<keyword evidence="10" id="KW-1185">Reference proteome</keyword>
<evidence type="ECO:0000313" key="9">
    <source>
        <dbReference type="EMBL" id="NYB76109.1"/>
    </source>
</evidence>
<feature type="domain" description="CstA N-terminal" evidence="8">
    <location>
        <begin position="315"/>
        <end position="438"/>
    </location>
</feature>
<sequence>MSTFLIGLIILVVGGYFYGNFCEKTFGPDDRDTPAITKADGVDFVVMKKWKNSLIELLNIAGTGPIFGAIQGILFGPIAFITIPVGCILAGSMHDYFSGMISMRNGGAQMPRLIKKYLGNNVIKVYNFFLWILMFLVGVVFVYTPGDLIVTQVLSQEAAVTNPVVWIVYGAIFLYYLVATLFPIDAIIGRVYPIFGGFLILSAVGIFIGVLMDGGASLTALSFASNPFKQHPGGLPFIPVFFITVACGIMSGFHATQATLISRTVKSEKEGKMTFFNMMLVEGFIAMCWAAGAMVLFGRGTDLATTPTLVVGLVSREFLGSIGGMIAILGVIVLPITSGDTAFRSLRLMVSEQFNIDQKLPIRRIITSACLFVPAIFVLYYAKQSPQGFNILWRYFAFTNQFVATFALGTIAVYLYITGKNYFISLIPGMFYFFVTLSFIFHAPIGLKLDERLGLDPSSYMASMILAAVMALGYMWFIRKRGESQKEQILQNVLN</sequence>
<dbReference type="InterPro" id="IPR003706">
    <property type="entry name" value="CstA_N"/>
</dbReference>
<feature type="transmembrane region" description="Helical" evidence="7">
    <location>
        <begin position="364"/>
        <end position="383"/>
    </location>
</feature>